<sequence length="667" mass="73659">MGFFSGIRRRVRKLIPKEVRPFVPYAAALIPGLQGIGGLSAAKSKFLTSAITRGLIDEEADLKDMATAGIMASAPTALEGYVQGLPGDSKTLEFLQKGKEGERITDYISRYANPSGVKDVATVVGGAAAVDAGMQAAEAADDAEKEEDRKSKEFKAKRRQEIKDVFLSNGYSEEETEDMLVRYGYARGGDVDNDDVIMEMEEEVITPFDLKQEEGVPIGPMAGPDWYIKRIENLEFLGYDYEEAAEIAFDSDKYYEIIGMEEPMSKKDSDMGIKRMASNPSPEAERNDAAMSVFGKPLNMLSLDELDQLDEYVRSMMSKGGKVMNKASMQGFGKKYEEWLKKNKPELFAKKEEKNKTEKKASGGRIGFDKGGISDAAAPLIVQLMQTGMSYEEAIELAKQEFPDTSAKDRKLDKEERLEEYMRKKQDEEEDAVSGSLGIAQGGLEQAFGRPFGNIQPTPMLRFSEGGDVEMMDEEFVGDDELRMEEGVQIGPMAEDGETDVEVLMAMKVSPGLIDEYRNYVFELKELDMEHQIAPFRDWFNTTYGAARAGVKKGGKIIKIMPEGVIYKGKAKDYPGIKQLIKDMKKKGTRNKKAEGGLMNLGGNEMDLRGGGFVPMGAKERADDVPARLSKNEFVFTADAVRAAGGGSVNKGADLMYDTMKKLEAQS</sequence>
<protein>
    <submittedName>
        <fullName evidence="1">Uncharacterized protein</fullName>
    </submittedName>
</protein>
<dbReference type="EMBL" id="KY052798">
    <property type="protein sequence ID" value="ASE99836.1"/>
    <property type="molecule type" value="Genomic_DNA"/>
</dbReference>
<proteinExistence type="predicted"/>
<evidence type="ECO:0000313" key="1">
    <source>
        <dbReference type="EMBL" id="ASE99836.1"/>
    </source>
</evidence>
<organism evidence="1">
    <name type="scientific">uncultured virus</name>
    <dbReference type="NCBI Taxonomy" id="340016"/>
    <lineage>
        <taxon>Viruses</taxon>
        <taxon>environmental samples</taxon>
    </lineage>
</organism>
<reference evidence="1" key="1">
    <citation type="submission" date="2016-10" db="EMBL/GenBank/DDBJ databases">
        <authorList>
            <person name="Varghese N."/>
        </authorList>
    </citation>
    <scope>NUCLEOTIDE SEQUENCE</scope>
</reference>
<reference evidence="1" key="2">
    <citation type="journal article" date="2017" name="Nat. Commun.">
        <title>Single-virus genomics reveals hidden cosmopolitan and abundant viruses.</title>
        <authorList>
            <person name="Martinez-Hernandez F."/>
            <person name="Fornas O."/>
            <person name="Lluesma Gomez M."/>
            <person name="Bolduc B."/>
            <person name="de la Cruz Pena M.J."/>
            <person name="Martinez J.M."/>
            <person name="Anton J."/>
            <person name="Gasol J.M."/>
            <person name="Rosselli R."/>
            <person name="Rodriguez-Valera F."/>
            <person name="Sullivan M.B."/>
            <person name="Acinas S.G."/>
            <person name="Martinez-Garcia M."/>
        </authorList>
    </citation>
    <scope>NUCLEOTIDE SEQUENCE</scope>
</reference>
<accession>A0A218MKN1</accession>
<name>A0A218MKN1_9VIRU</name>